<dbReference type="PANTHER" id="PTHR34613:SF1">
    <property type="entry name" value="SLL6017 PROTEIN"/>
    <property type="match status" value="1"/>
</dbReference>
<proteinExistence type="predicted"/>
<gene>
    <name evidence="1" type="ORF">FRD01_11015</name>
</gene>
<accession>A0A5B8XUL6</accession>
<dbReference type="PANTHER" id="PTHR34613">
    <property type="entry name" value="SLL0800 PROTEIN"/>
    <property type="match status" value="1"/>
</dbReference>
<dbReference type="KEGG" id="bbae:FRD01_11015"/>
<name>A0A5B8XUL6_9DELT</name>
<organism evidence="1 2">
    <name type="scientific">Microvenator marinus</name>
    <dbReference type="NCBI Taxonomy" id="2600177"/>
    <lineage>
        <taxon>Bacteria</taxon>
        <taxon>Deltaproteobacteria</taxon>
        <taxon>Bradymonadales</taxon>
        <taxon>Microvenatoraceae</taxon>
        <taxon>Microvenator</taxon>
    </lineage>
</organism>
<dbReference type="AlphaFoldDB" id="A0A5B8XUL6"/>
<keyword evidence="2" id="KW-1185">Reference proteome</keyword>
<dbReference type="RefSeq" id="WP_146959569.1">
    <property type="nucleotide sequence ID" value="NZ_CP042467.1"/>
</dbReference>
<evidence type="ECO:0000313" key="1">
    <source>
        <dbReference type="EMBL" id="QED27753.1"/>
    </source>
</evidence>
<sequence>MGLTFTHAAMEKLLEKSLASALRLTGLPAPKPGGGVEEKKSEFTRTQPSVRRADCVFLVQAAQEYYVIAEVQREVDAEKPQAWTDYVAFMKGQGMPVELIVVTFSTQVEAWASRPIQFTSRGSWTPTVIGPSTTPRMLTAEQLAENPWWGLFCSMVHARKDYAEPLYRATMNECIESYEAGKLTRRDMDAISDTILEVVTEEVRQHFMELDMRTRTFWEEFKAEAREEGREEGIEEGLRASILRVAKARKLVLSTRHLEILERCHDQHRLEQWLEAIVTAADAKDVFES</sequence>
<dbReference type="OrthoDB" id="5523021at2"/>
<dbReference type="EMBL" id="CP042467">
    <property type="protein sequence ID" value="QED27753.1"/>
    <property type="molecule type" value="Genomic_DNA"/>
</dbReference>
<dbReference type="Proteomes" id="UP000321595">
    <property type="component" value="Chromosome"/>
</dbReference>
<reference evidence="1 2" key="1">
    <citation type="submission" date="2019-08" db="EMBL/GenBank/DDBJ databases">
        <authorList>
            <person name="Liang Q."/>
        </authorList>
    </citation>
    <scope>NUCLEOTIDE SEQUENCE [LARGE SCALE GENOMIC DNA]</scope>
    <source>
        <strain evidence="1 2">V1718</strain>
    </source>
</reference>
<evidence type="ECO:0000313" key="2">
    <source>
        <dbReference type="Proteomes" id="UP000321595"/>
    </source>
</evidence>
<protein>
    <submittedName>
        <fullName evidence="1">Uncharacterized protein</fullName>
    </submittedName>
</protein>